<comment type="caution">
    <text evidence="3">The sequence shown here is derived from an EMBL/GenBank/DDBJ whole genome shotgun (WGS) entry which is preliminary data.</text>
</comment>
<gene>
    <name evidence="3" type="ORF">STA1M1_28870</name>
</gene>
<organism evidence="3 4">
    <name type="scientific">Sinisalibacter aestuarii</name>
    <dbReference type="NCBI Taxonomy" id="2949426"/>
    <lineage>
        <taxon>Bacteria</taxon>
        <taxon>Pseudomonadati</taxon>
        <taxon>Pseudomonadota</taxon>
        <taxon>Alphaproteobacteria</taxon>
        <taxon>Rhodobacterales</taxon>
        <taxon>Roseobacteraceae</taxon>
        <taxon>Sinisalibacter</taxon>
    </lineage>
</organism>
<accession>A0ABQ5LVK7</accession>
<feature type="transmembrane region" description="Helical" evidence="1">
    <location>
        <begin position="35"/>
        <end position="58"/>
    </location>
</feature>
<reference evidence="3" key="1">
    <citation type="journal article" date="2023" name="Int. J. Syst. Evol. Microbiol.">
        <title>Sinisalibacter aestuarii sp. nov., isolated from estuarine sediment of the Arakawa River.</title>
        <authorList>
            <person name="Arafat S.T."/>
            <person name="Hirano S."/>
            <person name="Sato A."/>
            <person name="Takeuchi K."/>
            <person name="Yasuda T."/>
            <person name="Terahara T."/>
            <person name="Hamada M."/>
            <person name="Kobayashi T."/>
        </authorList>
    </citation>
    <scope>NUCLEOTIDE SEQUENCE</scope>
    <source>
        <strain evidence="3">B-399</strain>
    </source>
</reference>
<protein>
    <submittedName>
        <fullName evidence="3">Membrane protein</fullName>
    </submittedName>
</protein>
<keyword evidence="1" id="KW-0812">Transmembrane</keyword>
<feature type="transmembrane region" description="Helical" evidence="1">
    <location>
        <begin position="12"/>
        <end position="29"/>
    </location>
</feature>
<dbReference type="Proteomes" id="UP001144205">
    <property type="component" value="Unassembled WGS sequence"/>
</dbReference>
<sequence>MFTTNEGTLDRALRVILGAALILGYFLNPGGAYSWLYWLGIIPLATGLIGWCPIYSIFGVKTCKTK</sequence>
<keyword evidence="4" id="KW-1185">Reference proteome</keyword>
<evidence type="ECO:0000259" key="2">
    <source>
        <dbReference type="Pfam" id="PF11127"/>
    </source>
</evidence>
<dbReference type="Pfam" id="PF11127">
    <property type="entry name" value="YgaP-like_TM"/>
    <property type="match status" value="1"/>
</dbReference>
<dbReference type="InterPro" id="IPR021309">
    <property type="entry name" value="YgaP-like_TM"/>
</dbReference>
<keyword evidence="1" id="KW-1133">Transmembrane helix</keyword>
<dbReference type="RefSeq" id="WP_281843056.1">
    <property type="nucleotide sequence ID" value="NZ_BROH01000009.1"/>
</dbReference>
<evidence type="ECO:0000313" key="3">
    <source>
        <dbReference type="EMBL" id="GKY89018.1"/>
    </source>
</evidence>
<keyword evidence="1" id="KW-0472">Membrane</keyword>
<feature type="domain" description="Inner membrane protein YgaP-like transmembrane" evidence="2">
    <location>
        <begin position="3"/>
        <end position="66"/>
    </location>
</feature>
<name>A0ABQ5LVK7_9RHOB</name>
<evidence type="ECO:0000256" key="1">
    <source>
        <dbReference type="SAM" id="Phobius"/>
    </source>
</evidence>
<proteinExistence type="predicted"/>
<evidence type="ECO:0000313" key="4">
    <source>
        <dbReference type="Proteomes" id="UP001144205"/>
    </source>
</evidence>
<dbReference type="EMBL" id="BROH01000009">
    <property type="protein sequence ID" value="GKY89018.1"/>
    <property type="molecule type" value="Genomic_DNA"/>
</dbReference>